<dbReference type="OrthoDB" id="5380376at2759"/>
<dbReference type="AlphaFoldDB" id="A0A5M8PT10"/>
<dbReference type="Proteomes" id="UP000324767">
    <property type="component" value="Unassembled WGS sequence"/>
</dbReference>
<evidence type="ECO:0000313" key="3">
    <source>
        <dbReference type="Proteomes" id="UP000324767"/>
    </source>
</evidence>
<evidence type="ECO:0000313" key="2">
    <source>
        <dbReference type="EMBL" id="KAA6412122.1"/>
    </source>
</evidence>
<organism evidence="2 3">
    <name type="scientific">Lasallia pustulata</name>
    <dbReference type="NCBI Taxonomy" id="136370"/>
    <lineage>
        <taxon>Eukaryota</taxon>
        <taxon>Fungi</taxon>
        <taxon>Dikarya</taxon>
        <taxon>Ascomycota</taxon>
        <taxon>Pezizomycotina</taxon>
        <taxon>Lecanoromycetes</taxon>
        <taxon>OSLEUM clade</taxon>
        <taxon>Umbilicariomycetidae</taxon>
        <taxon>Umbilicariales</taxon>
        <taxon>Umbilicariaceae</taxon>
        <taxon>Lasallia</taxon>
    </lineage>
</organism>
<name>A0A5M8PT10_9LECA</name>
<evidence type="ECO:0000256" key="1">
    <source>
        <dbReference type="SAM" id="SignalP"/>
    </source>
</evidence>
<dbReference type="EMBL" id="VXIT01000006">
    <property type="protein sequence ID" value="KAA6412122.1"/>
    <property type="molecule type" value="Genomic_DNA"/>
</dbReference>
<sequence length="191" mass="20493">MRAFGLHSIIAAFVLASPVISTVLLPRKQVCANDGKTVAGTIFTRDLSETSSSLRVRGNSPIPCIWCGISTTTYIVITSLAIPGLLPDDTRPLLQRRGVAAAAAQLKYYIGINGDVALPAGSFTYLNDWVRLQAFNANNHQLTRGVTLSAFLALRSWMIAYGVFGTASFKIYDGFNLVGSGNLELLNGLPN</sequence>
<gene>
    <name evidence="2" type="ORF">FRX48_04272</name>
</gene>
<feature type="chain" id="PRO_5024319032" evidence="1">
    <location>
        <begin position="17"/>
        <end position="191"/>
    </location>
</feature>
<proteinExistence type="predicted"/>
<protein>
    <submittedName>
        <fullName evidence="2">Uncharacterized protein</fullName>
    </submittedName>
</protein>
<feature type="signal peptide" evidence="1">
    <location>
        <begin position="1"/>
        <end position="16"/>
    </location>
</feature>
<keyword evidence="1" id="KW-0732">Signal</keyword>
<reference evidence="2 3" key="1">
    <citation type="submission" date="2019-09" db="EMBL/GenBank/DDBJ databases">
        <title>The hologenome of the rock-dwelling lichen Lasallia pustulata.</title>
        <authorList>
            <person name="Greshake Tzovaras B."/>
            <person name="Segers F."/>
            <person name="Bicker A."/>
            <person name="Dal Grande F."/>
            <person name="Otte J."/>
            <person name="Hankeln T."/>
            <person name="Schmitt I."/>
            <person name="Ebersberger I."/>
        </authorList>
    </citation>
    <scope>NUCLEOTIDE SEQUENCE [LARGE SCALE GENOMIC DNA]</scope>
    <source>
        <strain evidence="2">A1-1</strain>
    </source>
</reference>
<comment type="caution">
    <text evidence="2">The sequence shown here is derived from an EMBL/GenBank/DDBJ whole genome shotgun (WGS) entry which is preliminary data.</text>
</comment>
<accession>A0A5M8PT10</accession>